<sequence length="169" mass="19828">MASQINLEGNNWWAEIDVSGVNSSLEHNFDPIADGNNHEKKTRFAAITKKIIELGIMEVSIVPKDRTEERICYPFWIGQYPTGREPTKEEAKKKMVEHLDKEWKAPSETLDILEEFWRRSREWLAQRAESRQEGLYREDTPAPFETPPTPRIRQLEDNELPEDTTDCWL</sequence>
<dbReference type="Proteomes" id="UP001165205">
    <property type="component" value="Unassembled WGS sequence"/>
</dbReference>
<accession>A0A1S9E0R6</accession>
<dbReference type="VEuPathDB" id="FungiDB:AO090026000351"/>
<name>A0A1S9E0R6_ASPOZ</name>
<dbReference type="EMBL" id="MKZY01000001">
    <property type="protein sequence ID" value="OOO14918.1"/>
    <property type="molecule type" value="Genomic_DNA"/>
</dbReference>
<dbReference type="AlphaFoldDB" id="A0A1S9E0R6"/>
<dbReference type="EMBL" id="BSYA01000208">
    <property type="protein sequence ID" value="GMG36684.1"/>
    <property type="molecule type" value="Genomic_DNA"/>
</dbReference>
<gene>
    <name evidence="2" type="ORF">Aory04_001167300</name>
    <name evidence="3" type="ORF">OAory_01035130</name>
</gene>
<reference evidence="3 4" key="1">
    <citation type="submission" date="2016-10" db="EMBL/GenBank/DDBJ databases">
        <title>Genome sequencing of Aspergillus oryzae BCC7051.</title>
        <authorList>
            <person name="Thammarongtham C."/>
            <person name="Vorapreeda T."/>
            <person name="Nookaew I."/>
            <person name="Srisuk T."/>
            <person name="Land M."/>
            <person name="Jeennor S."/>
            <person name="Laoteng K."/>
        </authorList>
    </citation>
    <scope>NUCLEOTIDE SEQUENCE [LARGE SCALE GENOMIC DNA]</scope>
    <source>
        <strain evidence="3 4">BCC7051</strain>
    </source>
</reference>
<organism evidence="3 4">
    <name type="scientific">Aspergillus oryzae</name>
    <name type="common">Yellow koji mold</name>
    <dbReference type="NCBI Taxonomy" id="5062"/>
    <lineage>
        <taxon>Eukaryota</taxon>
        <taxon>Fungi</taxon>
        <taxon>Dikarya</taxon>
        <taxon>Ascomycota</taxon>
        <taxon>Pezizomycotina</taxon>
        <taxon>Eurotiomycetes</taxon>
        <taxon>Eurotiomycetidae</taxon>
        <taxon>Eurotiales</taxon>
        <taxon>Aspergillaceae</taxon>
        <taxon>Aspergillus</taxon>
        <taxon>Aspergillus subgen. Circumdati</taxon>
    </lineage>
</organism>
<comment type="caution">
    <text evidence="3">The sequence shown here is derived from an EMBL/GenBank/DDBJ whole genome shotgun (WGS) entry which is preliminary data.</text>
</comment>
<evidence type="ECO:0000256" key="1">
    <source>
        <dbReference type="SAM" id="MobiDB-lite"/>
    </source>
</evidence>
<evidence type="ECO:0000313" key="2">
    <source>
        <dbReference type="EMBL" id="GMG36684.1"/>
    </source>
</evidence>
<evidence type="ECO:0000313" key="3">
    <source>
        <dbReference type="EMBL" id="OOO14918.1"/>
    </source>
</evidence>
<reference evidence="2" key="2">
    <citation type="submission" date="2023-04" db="EMBL/GenBank/DDBJ databases">
        <title>Aspergillus oryzae NBRC 4228.</title>
        <authorList>
            <person name="Ichikawa N."/>
            <person name="Sato H."/>
            <person name="Tonouchi N."/>
        </authorList>
    </citation>
    <scope>NUCLEOTIDE SEQUENCE</scope>
    <source>
        <strain evidence="2">NBRC 4228</strain>
    </source>
</reference>
<evidence type="ECO:0000313" key="4">
    <source>
        <dbReference type="Proteomes" id="UP000190312"/>
    </source>
</evidence>
<dbReference type="OrthoDB" id="4508008at2759"/>
<proteinExistence type="predicted"/>
<dbReference type="Proteomes" id="UP000190312">
    <property type="component" value="Unassembled WGS sequence"/>
</dbReference>
<feature type="compositionally biased region" description="Acidic residues" evidence="1">
    <location>
        <begin position="157"/>
        <end position="169"/>
    </location>
</feature>
<protein>
    <submittedName>
        <fullName evidence="2">Unnamed protein product</fullName>
    </submittedName>
</protein>
<feature type="region of interest" description="Disordered" evidence="1">
    <location>
        <begin position="130"/>
        <end position="169"/>
    </location>
</feature>
<dbReference type="OMA" id="IMEVSIV"/>
<feature type="compositionally biased region" description="Basic and acidic residues" evidence="1">
    <location>
        <begin position="130"/>
        <end position="140"/>
    </location>
</feature>